<evidence type="ECO:0000256" key="1">
    <source>
        <dbReference type="ARBA" id="ARBA00004162"/>
    </source>
</evidence>
<sequence>MTAIFIKSPLLLFQELGMTELILIALVVLLLFGGKKIPELMRGLGKGIREFKDAKDNVRREMEEGMKETEVNKN</sequence>
<protein>
    <recommendedName>
        <fullName evidence="9">Sec-independent protein translocase protein TatA</fullName>
    </recommendedName>
</protein>
<keyword evidence="8 9" id="KW-0472">Membrane</keyword>
<dbReference type="InterPro" id="IPR003369">
    <property type="entry name" value="TatA/B/E"/>
</dbReference>
<comment type="subunit">
    <text evidence="9">Forms a complex with TatC.</text>
</comment>
<dbReference type="PANTHER" id="PTHR42982">
    <property type="entry name" value="SEC-INDEPENDENT PROTEIN TRANSLOCASE PROTEIN TATA"/>
    <property type="match status" value="1"/>
</dbReference>
<evidence type="ECO:0000256" key="8">
    <source>
        <dbReference type="ARBA" id="ARBA00023136"/>
    </source>
</evidence>
<dbReference type="Pfam" id="PF02416">
    <property type="entry name" value="TatA_B_E"/>
    <property type="match status" value="1"/>
</dbReference>
<keyword evidence="7 9" id="KW-0811">Translocation</keyword>
<evidence type="ECO:0000313" key="10">
    <source>
        <dbReference type="EMBL" id="AWO02026.1"/>
    </source>
</evidence>
<proteinExistence type="inferred from homology"/>
<evidence type="ECO:0000313" key="11">
    <source>
        <dbReference type="Proteomes" id="UP000246099"/>
    </source>
</evidence>
<keyword evidence="5 9" id="KW-0653">Protein transport</keyword>
<keyword evidence="6 9" id="KW-1133">Transmembrane helix</keyword>
<evidence type="ECO:0000256" key="7">
    <source>
        <dbReference type="ARBA" id="ARBA00023010"/>
    </source>
</evidence>
<organism evidence="10 11">
    <name type="scientific">Chitinophaga alhagiae</name>
    <dbReference type="NCBI Taxonomy" id="2203219"/>
    <lineage>
        <taxon>Bacteria</taxon>
        <taxon>Pseudomonadati</taxon>
        <taxon>Bacteroidota</taxon>
        <taxon>Chitinophagia</taxon>
        <taxon>Chitinophagales</taxon>
        <taxon>Chitinophagaceae</taxon>
        <taxon>Chitinophaga</taxon>
    </lineage>
</organism>
<dbReference type="Proteomes" id="UP000246099">
    <property type="component" value="Chromosome"/>
</dbReference>
<feature type="transmembrane region" description="Helical" evidence="9">
    <location>
        <begin position="12"/>
        <end position="32"/>
    </location>
</feature>
<evidence type="ECO:0000256" key="9">
    <source>
        <dbReference type="HAMAP-Rule" id="MF_00236"/>
    </source>
</evidence>
<dbReference type="EMBL" id="CP029600">
    <property type="protein sequence ID" value="AWO02026.1"/>
    <property type="molecule type" value="Genomic_DNA"/>
</dbReference>
<dbReference type="HAMAP" id="MF_00236">
    <property type="entry name" value="TatA_E"/>
    <property type="match status" value="1"/>
</dbReference>
<dbReference type="Gene3D" id="1.20.5.3310">
    <property type="match status" value="1"/>
</dbReference>
<gene>
    <name evidence="9" type="primary">tatA</name>
    <name evidence="10" type="ORF">DLD77_10130</name>
</gene>
<keyword evidence="11" id="KW-1185">Reference proteome</keyword>
<accession>A0ABN5LRM7</accession>
<dbReference type="NCBIfam" id="TIGR01411">
    <property type="entry name" value="tatAE"/>
    <property type="match status" value="1"/>
</dbReference>
<reference evidence="10 11" key="1">
    <citation type="submission" date="2018-05" db="EMBL/GenBank/DDBJ databases">
        <title>Chitinophaga sp. nov., isolated from rhizosphere soil of Alhagi.</title>
        <authorList>
            <person name="Liu Y."/>
        </authorList>
    </citation>
    <scope>NUCLEOTIDE SEQUENCE [LARGE SCALE GENOMIC DNA]</scope>
    <source>
        <strain evidence="10 11">T22</strain>
    </source>
</reference>
<evidence type="ECO:0000256" key="6">
    <source>
        <dbReference type="ARBA" id="ARBA00022989"/>
    </source>
</evidence>
<evidence type="ECO:0000256" key="3">
    <source>
        <dbReference type="ARBA" id="ARBA00022475"/>
    </source>
</evidence>
<evidence type="ECO:0000256" key="5">
    <source>
        <dbReference type="ARBA" id="ARBA00022927"/>
    </source>
</evidence>
<comment type="similarity">
    <text evidence="9">Belongs to the TatA/E family.</text>
</comment>
<evidence type="ECO:0000256" key="2">
    <source>
        <dbReference type="ARBA" id="ARBA00022448"/>
    </source>
</evidence>
<dbReference type="RefSeq" id="WP_119078232.1">
    <property type="nucleotide sequence ID" value="NZ_CP029600.1"/>
</dbReference>
<comment type="function">
    <text evidence="9">Part of the twin-arginine translocation (Tat) system that transports large folded proteins containing a characteristic twin-arginine motif in their signal peptide across membranes. TatA could form the protein-conducting channel of the Tat system.</text>
</comment>
<dbReference type="InterPro" id="IPR006312">
    <property type="entry name" value="TatA/E"/>
</dbReference>
<keyword evidence="4 9" id="KW-0812">Transmembrane</keyword>
<keyword evidence="3 9" id="KW-1003">Cell membrane</keyword>
<evidence type="ECO:0000256" key="4">
    <source>
        <dbReference type="ARBA" id="ARBA00022692"/>
    </source>
</evidence>
<comment type="subcellular location">
    <subcellularLocation>
        <location evidence="1 9">Cell membrane</location>
        <topology evidence="1 9">Single-pass membrane protein</topology>
    </subcellularLocation>
</comment>
<name>A0ABN5LRM7_9BACT</name>
<keyword evidence="2 9" id="KW-0813">Transport</keyword>
<dbReference type="PANTHER" id="PTHR42982:SF1">
    <property type="entry name" value="SEC-INDEPENDENT PROTEIN TRANSLOCASE PROTEIN TATA"/>
    <property type="match status" value="1"/>
</dbReference>
<dbReference type="PRINTS" id="PR01506">
    <property type="entry name" value="TATBPROTEIN"/>
</dbReference>